<dbReference type="InterPro" id="IPR036178">
    <property type="entry name" value="Formintransfe-cycloase-like_sf"/>
</dbReference>
<protein>
    <submittedName>
        <fullName evidence="2">Cyclodeaminase/cyclohydrolase family protein</fullName>
    </submittedName>
</protein>
<dbReference type="RefSeq" id="WP_311555531.1">
    <property type="nucleotide sequence ID" value="NZ_JAVREJ010000004.1"/>
</dbReference>
<dbReference type="InterPro" id="IPR007044">
    <property type="entry name" value="Cyclodeamin/CycHdrlase"/>
</dbReference>
<dbReference type="Proteomes" id="UP001183202">
    <property type="component" value="Unassembled WGS sequence"/>
</dbReference>
<comment type="caution">
    <text evidence="2">The sequence shown here is derived from an EMBL/GenBank/DDBJ whole genome shotgun (WGS) entry which is preliminary data.</text>
</comment>
<name>A0ABU2N6D9_9PSEU</name>
<evidence type="ECO:0000313" key="2">
    <source>
        <dbReference type="EMBL" id="MDT0349506.1"/>
    </source>
</evidence>
<reference evidence="3" key="1">
    <citation type="submission" date="2023-07" db="EMBL/GenBank/DDBJ databases">
        <title>30 novel species of actinomycetes from the DSMZ collection.</title>
        <authorList>
            <person name="Nouioui I."/>
        </authorList>
    </citation>
    <scope>NUCLEOTIDE SEQUENCE [LARGE SCALE GENOMIC DNA]</scope>
    <source>
        <strain evidence="3">DSM 45834</strain>
    </source>
</reference>
<dbReference type="EMBL" id="JAVREJ010000004">
    <property type="protein sequence ID" value="MDT0349506.1"/>
    <property type="molecule type" value="Genomic_DNA"/>
</dbReference>
<dbReference type="SUPFAM" id="SSF101262">
    <property type="entry name" value="Methenyltetrahydrofolate cyclohydrolase-like"/>
    <property type="match status" value="1"/>
</dbReference>
<feature type="domain" description="Cyclodeaminase/cyclohydrolase" evidence="1">
    <location>
        <begin position="6"/>
        <end position="182"/>
    </location>
</feature>
<proteinExistence type="predicted"/>
<evidence type="ECO:0000313" key="3">
    <source>
        <dbReference type="Proteomes" id="UP001183202"/>
    </source>
</evidence>
<organism evidence="2 3">
    <name type="scientific">Pseudonocardia charpentierae</name>
    <dbReference type="NCBI Taxonomy" id="3075545"/>
    <lineage>
        <taxon>Bacteria</taxon>
        <taxon>Bacillati</taxon>
        <taxon>Actinomycetota</taxon>
        <taxon>Actinomycetes</taxon>
        <taxon>Pseudonocardiales</taxon>
        <taxon>Pseudonocardiaceae</taxon>
        <taxon>Pseudonocardia</taxon>
    </lineage>
</organism>
<dbReference type="Pfam" id="PF04961">
    <property type="entry name" value="FTCD_C"/>
    <property type="match status" value="1"/>
</dbReference>
<dbReference type="Gene3D" id="1.20.120.680">
    <property type="entry name" value="Formiminotetrahydrofolate cyclodeaminase monomer, up-and-down helical bundle"/>
    <property type="match status" value="1"/>
</dbReference>
<accession>A0ABU2N6D9</accession>
<evidence type="ECO:0000259" key="1">
    <source>
        <dbReference type="Pfam" id="PF04961"/>
    </source>
</evidence>
<gene>
    <name evidence="2" type="ORF">RM445_08205</name>
</gene>
<keyword evidence="3" id="KW-1185">Reference proteome</keyword>
<sequence>MFDARMSDWLGQLAERTPAPGGGAVAALCAASAAALLEMVANYTTGNKWADREEAMKAIVTEAAELRARAAQLAVDDAAAFGAVGEAYGLPKATDEEKAARSAAIQDATLGAAEPPIQVGRVAMRIVAIADEMVEPANPNVLSDVGVAAATARAALSGSITNIAVNAAFLTDDDAARGLLDRVGELERAMKQADDVAARIVERLKK</sequence>